<dbReference type="GO" id="GO:0005737">
    <property type="term" value="C:cytoplasm"/>
    <property type="evidence" value="ECO:0007669"/>
    <property type="project" value="TreeGrafter"/>
</dbReference>
<dbReference type="AlphaFoldDB" id="A0A8C4Q852"/>
<name>A0A8C4Q852_EPTBU</name>
<dbReference type="Ensembl" id="ENSEBUT00000011659.1">
    <property type="protein sequence ID" value="ENSEBUP00000011099.1"/>
    <property type="gene ID" value="ENSEBUG00000007133.1"/>
</dbReference>
<dbReference type="OMA" id="QWSSAYF"/>
<comment type="similarity">
    <text evidence="7">Belongs to the ropporin family.</text>
</comment>
<evidence type="ECO:0000256" key="6">
    <source>
        <dbReference type="ARBA" id="ARBA00023273"/>
    </source>
</evidence>
<keyword evidence="3" id="KW-0832">Ubl conjugation</keyword>
<dbReference type="CDD" id="cd23019">
    <property type="entry name" value="DD_ROP"/>
    <property type="match status" value="1"/>
</dbReference>
<dbReference type="Proteomes" id="UP000694388">
    <property type="component" value="Unplaced"/>
</dbReference>
<evidence type="ECO:0000256" key="3">
    <source>
        <dbReference type="ARBA" id="ARBA00022843"/>
    </source>
</evidence>
<evidence type="ECO:0000256" key="8">
    <source>
        <dbReference type="ARBA" id="ARBA00037541"/>
    </source>
</evidence>
<dbReference type="PANTHER" id="PTHR14952">
    <property type="entry name" value="ROPPORIN-1-LIKE PROTEIN"/>
    <property type="match status" value="1"/>
</dbReference>
<dbReference type="GO" id="GO:0048240">
    <property type="term" value="P:sperm capacitation"/>
    <property type="evidence" value="ECO:0007669"/>
    <property type="project" value="TreeGrafter"/>
</dbReference>
<reference evidence="9" key="2">
    <citation type="submission" date="2025-09" db="UniProtKB">
        <authorList>
            <consortium name="Ensembl"/>
        </authorList>
    </citation>
    <scope>IDENTIFICATION</scope>
</reference>
<proteinExistence type="inferred from homology"/>
<keyword evidence="6" id="KW-0966">Cell projection</keyword>
<sequence>MPLQETLFCSQQIHIPPELPDMLKKFTKAAIRTQPLNLLDWATSYFQALANGQPLPVKDCFEMPASAHAEHFGLTPGLLKTLHKQLGHKGLVDWAELVTRWQDLGLLSEHLNSLKELGDFEEKFNWLQFFVLGCSALSENLEQAMELACKVLTTDPEGGPARIPFSTFSEMFHFLCRVDGDISIQNMTRVLTTLETERCQ</sequence>
<accession>A0A8C4Q852</accession>
<dbReference type="GO" id="GO:0031514">
    <property type="term" value="C:motile cilium"/>
    <property type="evidence" value="ECO:0007669"/>
    <property type="project" value="UniProtKB-SubCell"/>
</dbReference>
<protein>
    <submittedName>
        <fullName evidence="9">Rhophilin associated tail protein 1-like</fullName>
    </submittedName>
</protein>
<keyword evidence="4" id="KW-0282">Flagellum</keyword>
<evidence type="ECO:0000313" key="9">
    <source>
        <dbReference type="Ensembl" id="ENSEBUP00000011099.1"/>
    </source>
</evidence>
<organism evidence="9 10">
    <name type="scientific">Eptatretus burgeri</name>
    <name type="common">Inshore hagfish</name>
    <dbReference type="NCBI Taxonomy" id="7764"/>
    <lineage>
        <taxon>Eukaryota</taxon>
        <taxon>Metazoa</taxon>
        <taxon>Chordata</taxon>
        <taxon>Craniata</taxon>
        <taxon>Vertebrata</taxon>
        <taxon>Cyclostomata</taxon>
        <taxon>Myxini</taxon>
        <taxon>Myxiniformes</taxon>
        <taxon>Myxinidae</taxon>
        <taxon>Eptatretinae</taxon>
        <taxon>Eptatretus</taxon>
    </lineage>
</organism>
<dbReference type="SUPFAM" id="SSF47391">
    <property type="entry name" value="Dimerization-anchoring domain of cAMP-dependent PK regulatory subunit"/>
    <property type="match status" value="1"/>
</dbReference>
<evidence type="ECO:0000256" key="2">
    <source>
        <dbReference type="ARBA" id="ARBA00022553"/>
    </source>
</evidence>
<reference evidence="9" key="1">
    <citation type="submission" date="2025-08" db="UniProtKB">
        <authorList>
            <consortium name="Ensembl"/>
        </authorList>
    </citation>
    <scope>IDENTIFICATION</scope>
</reference>
<evidence type="ECO:0000256" key="1">
    <source>
        <dbReference type="ARBA" id="ARBA00004230"/>
    </source>
</evidence>
<dbReference type="Gene3D" id="1.20.890.10">
    <property type="entry name" value="cAMP-dependent protein kinase regulatory subunit, dimerization-anchoring domain"/>
    <property type="match status" value="1"/>
</dbReference>
<dbReference type="InterPro" id="IPR047844">
    <property type="entry name" value="ROP_DD"/>
</dbReference>
<comment type="subcellular location">
    <subcellularLocation>
        <location evidence="1">Cell projection</location>
        <location evidence="1">Cilium</location>
        <location evidence="1">Flagellum</location>
    </subcellularLocation>
</comment>
<dbReference type="PANTHER" id="PTHR14952:SF12">
    <property type="entry name" value="ROPPORIN-1B"/>
    <property type="match status" value="1"/>
</dbReference>
<keyword evidence="5" id="KW-0969">Cilium</keyword>
<dbReference type="FunFam" id="1.20.890.10:FF:000004">
    <property type="entry name" value="ropporin-1-like protein isoform X2"/>
    <property type="match status" value="1"/>
</dbReference>
<keyword evidence="2" id="KW-0597">Phosphoprotein</keyword>
<evidence type="ECO:0000256" key="7">
    <source>
        <dbReference type="ARBA" id="ARBA00035651"/>
    </source>
</evidence>
<dbReference type="GeneTree" id="ENSGT00390000012731"/>
<comment type="function">
    <text evidence="8">Important for male fertility. With ROPN1L, involved in fibrous sheath integrity and sperm motility, plays a role in PKA-dependent signaling processes required for spermatozoa capacitation.</text>
</comment>
<evidence type="ECO:0000256" key="4">
    <source>
        <dbReference type="ARBA" id="ARBA00022846"/>
    </source>
</evidence>
<evidence type="ECO:0000256" key="5">
    <source>
        <dbReference type="ARBA" id="ARBA00023069"/>
    </source>
</evidence>
<keyword evidence="10" id="KW-1185">Reference proteome</keyword>
<evidence type="ECO:0000313" key="10">
    <source>
        <dbReference type="Proteomes" id="UP000694388"/>
    </source>
</evidence>